<evidence type="ECO:0000256" key="3">
    <source>
        <dbReference type="ARBA" id="ARBA00022475"/>
    </source>
</evidence>
<proteinExistence type="inferred from homology"/>
<dbReference type="GO" id="GO:0005886">
    <property type="term" value="C:plasma membrane"/>
    <property type="evidence" value="ECO:0007669"/>
    <property type="project" value="UniProtKB-SubCell"/>
</dbReference>
<evidence type="ECO:0000256" key="2">
    <source>
        <dbReference type="ARBA" id="ARBA00005837"/>
    </source>
</evidence>
<gene>
    <name evidence="10" type="ORF">SAMN02745129_0283</name>
</gene>
<dbReference type="GO" id="GO:0016989">
    <property type="term" value="F:sigma factor antagonist activity"/>
    <property type="evidence" value="ECO:0007669"/>
    <property type="project" value="InterPro"/>
</dbReference>
<protein>
    <recommendedName>
        <fullName evidence="7">Anti-sigma-E factor RseA</fullName>
    </recommendedName>
    <alternativeName>
        <fullName evidence="7">Regulator of SigE</fullName>
    </alternativeName>
    <alternativeName>
        <fullName evidence="7">Sigma-E anti-sigma factor RseA</fullName>
    </alternativeName>
    <alternativeName>
        <fullName evidence="7">Sigma-E factor negative regulatory protein</fullName>
    </alternativeName>
</protein>
<dbReference type="InterPro" id="IPR052383">
    <property type="entry name" value="Anti-sigma-E_RseA-like"/>
</dbReference>
<dbReference type="AlphaFoldDB" id="A0A1M5ZG91"/>
<keyword evidence="7" id="KW-0997">Cell inner membrane</keyword>
<evidence type="ECO:0000259" key="9">
    <source>
        <dbReference type="Pfam" id="PF03873"/>
    </source>
</evidence>
<organism evidence="10 11">
    <name type="scientific">Ferrimonas marina</name>
    <dbReference type="NCBI Taxonomy" id="299255"/>
    <lineage>
        <taxon>Bacteria</taxon>
        <taxon>Pseudomonadati</taxon>
        <taxon>Pseudomonadota</taxon>
        <taxon>Gammaproteobacteria</taxon>
        <taxon>Alteromonadales</taxon>
        <taxon>Ferrimonadaceae</taxon>
        <taxon>Ferrimonas</taxon>
    </lineage>
</organism>
<evidence type="ECO:0000313" key="11">
    <source>
        <dbReference type="Proteomes" id="UP000184268"/>
    </source>
</evidence>
<dbReference type="PIRSF" id="PIRSF016938">
    <property type="entry name" value="RseA"/>
    <property type="match status" value="1"/>
</dbReference>
<evidence type="ECO:0000256" key="4">
    <source>
        <dbReference type="ARBA" id="ARBA00022692"/>
    </source>
</evidence>
<reference evidence="10 11" key="1">
    <citation type="submission" date="2016-11" db="EMBL/GenBank/DDBJ databases">
        <authorList>
            <person name="Jaros S."/>
            <person name="Januszkiewicz K."/>
            <person name="Wedrychowicz H."/>
        </authorList>
    </citation>
    <scope>NUCLEOTIDE SEQUENCE [LARGE SCALE GENOMIC DNA]</scope>
    <source>
        <strain evidence="10 11">DSM 16917</strain>
    </source>
</reference>
<keyword evidence="5" id="KW-1133">Transmembrane helix</keyword>
<feature type="domain" description="Anti sigma-E protein RseA N-terminal" evidence="8">
    <location>
        <begin position="6"/>
        <end position="82"/>
    </location>
</feature>
<dbReference type="Pfam" id="PF03873">
    <property type="entry name" value="RseA_C"/>
    <property type="match status" value="1"/>
</dbReference>
<feature type="domain" description="Anti sigma-E protein RseA C-terminal" evidence="9">
    <location>
        <begin position="124"/>
        <end position="179"/>
    </location>
</feature>
<dbReference type="OrthoDB" id="6194196at2"/>
<dbReference type="PANTHER" id="PTHR38104">
    <property type="match status" value="1"/>
</dbReference>
<keyword evidence="6 7" id="KW-0472">Membrane</keyword>
<evidence type="ECO:0000256" key="5">
    <source>
        <dbReference type="ARBA" id="ARBA00022989"/>
    </source>
</evidence>
<keyword evidence="3 7" id="KW-1003">Cell membrane</keyword>
<comment type="function">
    <text evidence="7">An anti-sigma factor for extracytoplasmic function (ECF) sigma factor sigma-E (RpoE). ECF sigma factors are held in an inactive form by an anti-sigma factor until released by regulated intramembrane proteolysis (RIP). RIP occurs when an extracytoplasmic signal triggers a concerted proteolytic cascade to transmit information and elicit cellular responses. The membrane-spanning regulatory substrate protein is first cut periplasmically (site-1 protease, S1P, DegS), then within the membrane itself (site-2 protease, S2P, RseP), while cytoplasmic proteases finish degrading the anti-sigma factor, liberating sigma-E.</text>
</comment>
<sequence>MATDRKEQVSAWMDGQGPDEVLDQIGSDPELAQRWHRYHLIGDAMRNELPQTLQLDIADKVAAQLEQEPTVLAPKTPRKRFAMPAKVVELGQRFGQYAIAASVAAVAVVGVQQYDAAGGDLDSPIPVLQTTPLLGAPSPVSYQAPDYVQNDQRLAEQDAKEQQLRANAFLRDHLLQQRLNGVAVEQRDR</sequence>
<dbReference type="CDD" id="cd16328">
    <property type="entry name" value="RseA_N"/>
    <property type="match status" value="1"/>
</dbReference>
<dbReference type="Pfam" id="PF03872">
    <property type="entry name" value="RseA_N"/>
    <property type="match status" value="1"/>
</dbReference>
<dbReference type="Proteomes" id="UP000184268">
    <property type="component" value="Unassembled WGS sequence"/>
</dbReference>
<dbReference type="InterPro" id="IPR005573">
    <property type="entry name" value="Anti-sigma_E_RseA_C"/>
</dbReference>
<dbReference type="Gene3D" id="1.10.10.880">
    <property type="entry name" value="Anti sigma-E protein RseA, N-terminal domain"/>
    <property type="match status" value="1"/>
</dbReference>
<keyword evidence="4" id="KW-0812">Transmembrane</keyword>
<evidence type="ECO:0000256" key="6">
    <source>
        <dbReference type="ARBA" id="ARBA00023136"/>
    </source>
</evidence>
<dbReference type="SUPFAM" id="SSF89069">
    <property type="entry name" value="N-terminal, cytoplasmic domain of anti-sigmaE factor RseA"/>
    <property type="match status" value="1"/>
</dbReference>
<name>A0A1M5ZG91_9GAMM</name>
<evidence type="ECO:0000313" key="10">
    <source>
        <dbReference type="EMBL" id="SHI23276.1"/>
    </source>
</evidence>
<dbReference type="PANTHER" id="PTHR38104:SF1">
    <property type="entry name" value="ANTI-SIGMA-E FACTOR RSEA"/>
    <property type="match status" value="1"/>
</dbReference>
<comment type="subunit">
    <text evidence="7">Interacts 1:1 with ECF RNA polymerase sigma-E (RpoE); this inhibits the interaction of sigma-E with the RNA polymerase catalytic core and leads to a decreased expression of sigma-E-regulated genes. Interacts with RseB.</text>
</comment>
<evidence type="ECO:0000256" key="1">
    <source>
        <dbReference type="ARBA" id="ARBA00004162"/>
    </source>
</evidence>
<dbReference type="InterPro" id="IPR026279">
    <property type="entry name" value="RseA"/>
</dbReference>
<evidence type="ECO:0000256" key="7">
    <source>
        <dbReference type="PIRNR" id="PIRNR016938"/>
    </source>
</evidence>
<keyword evidence="11" id="KW-1185">Reference proteome</keyword>
<dbReference type="InterPro" id="IPR036147">
    <property type="entry name" value="Anti-sigma_E_RseA_N_sf"/>
</dbReference>
<accession>A0A1M5ZG91</accession>
<dbReference type="RefSeq" id="WP_067662192.1">
    <property type="nucleotide sequence ID" value="NZ_FQXG01000011.1"/>
</dbReference>
<evidence type="ECO:0000259" key="8">
    <source>
        <dbReference type="Pfam" id="PF03872"/>
    </source>
</evidence>
<comment type="similarity">
    <text evidence="2 7">Belongs to the RseA family.</text>
</comment>
<dbReference type="InterPro" id="IPR005572">
    <property type="entry name" value="Anti-sigma_E_RseA_N"/>
</dbReference>
<comment type="subcellular location">
    <subcellularLocation>
        <location evidence="7">Cell inner membrane</location>
    </subcellularLocation>
    <subcellularLocation>
        <location evidence="1">Cell membrane</location>
        <topology evidence="1">Single-pass membrane protein</topology>
    </subcellularLocation>
</comment>
<dbReference type="EMBL" id="FQXG01000011">
    <property type="protein sequence ID" value="SHI23276.1"/>
    <property type="molecule type" value="Genomic_DNA"/>
</dbReference>
<dbReference type="STRING" id="299255.SAMN02745129_0283"/>